<dbReference type="Proteomes" id="UP000076798">
    <property type="component" value="Unassembled WGS sequence"/>
</dbReference>
<name>A0A165XT82_9AGAM</name>
<keyword evidence="3" id="KW-1185">Reference proteome</keyword>
<accession>A0A165XT82</accession>
<proteinExistence type="predicted"/>
<feature type="compositionally biased region" description="Low complexity" evidence="1">
    <location>
        <begin position="81"/>
        <end position="92"/>
    </location>
</feature>
<sequence length="100" mass="11287">MHVQPDETPVLKRAELKLSLLAKDSIRDSWEPEAPGLLQKIQEMMGVDYDFDVGWKAFIDSTEPNQKGLRQNPAPTVLDTSPISSIISQPSSRLQNHCYH</sequence>
<dbReference type="OrthoDB" id="2364174at2759"/>
<dbReference type="EMBL" id="KV428324">
    <property type="protein sequence ID" value="KZT32518.1"/>
    <property type="molecule type" value="Genomic_DNA"/>
</dbReference>
<evidence type="ECO:0000313" key="2">
    <source>
        <dbReference type="EMBL" id="KZT32518.1"/>
    </source>
</evidence>
<evidence type="ECO:0000313" key="3">
    <source>
        <dbReference type="Proteomes" id="UP000076798"/>
    </source>
</evidence>
<evidence type="ECO:0000256" key="1">
    <source>
        <dbReference type="SAM" id="MobiDB-lite"/>
    </source>
</evidence>
<gene>
    <name evidence="2" type="ORF">SISSUDRAFT_1055434</name>
</gene>
<dbReference type="AlphaFoldDB" id="A0A165XT82"/>
<reference evidence="2 3" key="1">
    <citation type="journal article" date="2016" name="Mol. Biol. Evol.">
        <title>Comparative Genomics of Early-Diverging Mushroom-Forming Fungi Provides Insights into the Origins of Lignocellulose Decay Capabilities.</title>
        <authorList>
            <person name="Nagy L.G."/>
            <person name="Riley R."/>
            <person name="Tritt A."/>
            <person name="Adam C."/>
            <person name="Daum C."/>
            <person name="Floudas D."/>
            <person name="Sun H."/>
            <person name="Yadav J.S."/>
            <person name="Pangilinan J."/>
            <person name="Larsson K.H."/>
            <person name="Matsuura K."/>
            <person name="Barry K."/>
            <person name="Labutti K."/>
            <person name="Kuo R."/>
            <person name="Ohm R.A."/>
            <person name="Bhattacharya S.S."/>
            <person name="Shirouzu T."/>
            <person name="Yoshinaga Y."/>
            <person name="Martin F.M."/>
            <person name="Grigoriev I.V."/>
            <person name="Hibbett D.S."/>
        </authorList>
    </citation>
    <scope>NUCLEOTIDE SEQUENCE [LARGE SCALE GENOMIC DNA]</scope>
    <source>
        <strain evidence="2 3">HHB10207 ss-3</strain>
    </source>
</reference>
<protein>
    <submittedName>
        <fullName evidence="2">Uncharacterized protein</fullName>
    </submittedName>
</protein>
<organism evidence="2 3">
    <name type="scientific">Sistotremastrum suecicum HHB10207 ss-3</name>
    <dbReference type="NCBI Taxonomy" id="1314776"/>
    <lineage>
        <taxon>Eukaryota</taxon>
        <taxon>Fungi</taxon>
        <taxon>Dikarya</taxon>
        <taxon>Basidiomycota</taxon>
        <taxon>Agaricomycotina</taxon>
        <taxon>Agaricomycetes</taxon>
        <taxon>Sistotremastrales</taxon>
        <taxon>Sistotremastraceae</taxon>
        <taxon>Sistotremastrum</taxon>
    </lineage>
</organism>
<feature type="region of interest" description="Disordered" evidence="1">
    <location>
        <begin position="62"/>
        <end position="100"/>
    </location>
</feature>